<dbReference type="InterPro" id="IPR055915">
    <property type="entry name" value="DUF7492"/>
</dbReference>
<accession>A0A9P5BU35</accession>
<dbReference type="Pfam" id="PF24320">
    <property type="entry name" value="DUF7492"/>
    <property type="match status" value="1"/>
</dbReference>
<evidence type="ECO:0000313" key="2">
    <source>
        <dbReference type="EMBL" id="KAF3028725.1"/>
    </source>
</evidence>
<proteinExistence type="predicted"/>
<gene>
    <name evidence="2" type="ORF">E8E12_000225</name>
</gene>
<reference evidence="2" key="1">
    <citation type="submission" date="2019-04" db="EMBL/GenBank/DDBJ databases">
        <title>Sequencing of skin fungus with MAO and IRED activity.</title>
        <authorList>
            <person name="Marsaioli A.J."/>
            <person name="Bonatto J.M.C."/>
            <person name="Reis Junior O."/>
        </authorList>
    </citation>
    <scope>NUCLEOTIDE SEQUENCE</scope>
    <source>
        <strain evidence="2">28M1</strain>
    </source>
</reference>
<organism evidence="2 3">
    <name type="scientific">Didymella heteroderae</name>
    <dbReference type="NCBI Taxonomy" id="1769908"/>
    <lineage>
        <taxon>Eukaryota</taxon>
        <taxon>Fungi</taxon>
        <taxon>Dikarya</taxon>
        <taxon>Ascomycota</taxon>
        <taxon>Pezizomycotina</taxon>
        <taxon>Dothideomycetes</taxon>
        <taxon>Pleosporomycetidae</taxon>
        <taxon>Pleosporales</taxon>
        <taxon>Pleosporineae</taxon>
        <taxon>Didymellaceae</taxon>
        <taxon>Didymella</taxon>
    </lineage>
</organism>
<evidence type="ECO:0000313" key="3">
    <source>
        <dbReference type="Proteomes" id="UP000758155"/>
    </source>
</evidence>
<evidence type="ECO:0000259" key="1">
    <source>
        <dbReference type="Pfam" id="PF24320"/>
    </source>
</evidence>
<feature type="domain" description="DUF7492" evidence="1">
    <location>
        <begin position="1"/>
        <end position="172"/>
    </location>
</feature>
<comment type="caution">
    <text evidence="2">The sequence shown here is derived from an EMBL/GenBank/DDBJ whole genome shotgun (WGS) entry which is preliminary data.</text>
</comment>
<dbReference type="Proteomes" id="UP000758155">
    <property type="component" value="Unassembled WGS sequence"/>
</dbReference>
<protein>
    <recommendedName>
        <fullName evidence="1">DUF7492 domain-containing protein</fullName>
    </recommendedName>
</protein>
<keyword evidence="3" id="KW-1185">Reference proteome</keyword>
<name>A0A9P5BU35_9PLEO</name>
<dbReference type="AlphaFoldDB" id="A0A9P5BU35"/>
<dbReference type="EMBL" id="SWKV01000296">
    <property type="protein sequence ID" value="KAF3028725.1"/>
    <property type="molecule type" value="Genomic_DNA"/>
</dbReference>
<dbReference type="OrthoDB" id="64281at2759"/>
<sequence length="227" mass="24313">MRYAENGHVTIPGGGANLLGKPQQGGTVFVFGTGQPVTDELLLDVLQWTRDGLGGDRRGQLLAAQNFDDGRCYQLGNGAALANLRLEKTPNKIPGQSDGYAELLCETDVRLPDNVQPGKPYTLYWVWQWPTAPGEDPEQKLGRDEYYTSCIDVDIVTSVSPQQAEISLIQQDPMPSAVESFASRGALTADPLALYSDPAFHAPLPAISRSSAIDSSPVSVATGLSPV</sequence>